<dbReference type="AlphaFoldDB" id="A0A1S2VRB1"/>
<accession>A0A1S2VRB1</accession>
<gene>
    <name evidence="1" type="ORF">BLX24_00915</name>
</gene>
<evidence type="ECO:0000313" key="1">
    <source>
        <dbReference type="EMBL" id="OIN60706.1"/>
    </source>
</evidence>
<reference evidence="1 2" key="1">
    <citation type="submission" date="2016-10" db="EMBL/GenBank/DDBJ databases">
        <title>Arsenicibacter rosenii gen. nov., sp. nov., an efficient arsenic-methylating bacterium isolated from an arsenic-contaminated paddy soil.</title>
        <authorList>
            <person name="Huang K."/>
        </authorList>
    </citation>
    <scope>NUCLEOTIDE SEQUENCE [LARGE SCALE GENOMIC DNA]</scope>
    <source>
        <strain evidence="1 2">SM-1</strain>
    </source>
</reference>
<comment type="caution">
    <text evidence="1">The sequence shown here is derived from an EMBL/GenBank/DDBJ whole genome shotgun (WGS) entry which is preliminary data.</text>
</comment>
<protein>
    <submittedName>
        <fullName evidence="1">Uncharacterized protein</fullName>
    </submittedName>
</protein>
<sequence length="194" mass="21737">MPKTTLLLFLVICLTGCQRAFKTGKPLNSSTTILLFPVYAQVKQYDLREADTVVDSTLTKQKERLLNQLAEKTISARYTIRAVKPDPATRDSLWSEFFRVFGEIGKQGNIRQIASPPTVQKLMEQAQADVAFGLVHLGTTGPDERGYLINTSVIFDRRSGSVIRYGSTVLEKQYPKGDSVLTQLTIQLINKQVR</sequence>
<proteinExistence type="predicted"/>
<name>A0A1S2VRB1_9BACT</name>
<dbReference type="EMBL" id="MORL01000001">
    <property type="protein sequence ID" value="OIN60706.1"/>
    <property type="molecule type" value="Genomic_DNA"/>
</dbReference>
<organism evidence="1 2">
    <name type="scientific">Arsenicibacter rosenii</name>
    <dbReference type="NCBI Taxonomy" id="1750698"/>
    <lineage>
        <taxon>Bacteria</taxon>
        <taxon>Pseudomonadati</taxon>
        <taxon>Bacteroidota</taxon>
        <taxon>Cytophagia</taxon>
        <taxon>Cytophagales</taxon>
        <taxon>Spirosomataceae</taxon>
        <taxon>Arsenicibacter</taxon>
    </lineage>
</organism>
<evidence type="ECO:0000313" key="2">
    <source>
        <dbReference type="Proteomes" id="UP000181790"/>
    </source>
</evidence>
<keyword evidence="2" id="KW-1185">Reference proteome</keyword>
<dbReference type="Proteomes" id="UP000181790">
    <property type="component" value="Unassembled WGS sequence"/>
</dbReference>